<evidence type="ECO:0000313" key="3">
    <source>
        <dbReference type="Proteomes" id="UP001597534"/>
    </source>
</evidence>
<dbReference type="PANTHER" id="PTHR10900">
    <property type="entry name" value="PERIOSTIN-RELATED"/>
    <property type="match status" value="1"/>
</dbReference>
<dbReference type="InterPro" id="IPR050904">
    <property type="entry name" value="Adhesion/Biosynth-related"/>
</dbReference>
<dbReference type="InterPro" id="IPR036378">
    <property type="entry name" value="FAS1_dom_sf"/>
</dbReference>
<keyword evidence="3" id="KW-1185">Reference proteome</keyword>
<dbReference type="SMART" id="SM00554">
    <property type="entry name" value="FAS1"/>
    <property type="match status" value="1"/>
</dbReference>
<accession>A0ABW5YNB4</accession>
<organism evidence="2 3">
    <name type="scientific">Flavobacterium chuncheonense</name>
    <dbReference type="NCBI Taxonomy" id="2026653"/>
    <lineage>
        <taxon>Bacteria</taxon>
        <taxon>Pseudomonadati</taxon>
        <taxon>Bacteroidota</taxon>
        <taxon>Flavobacteriia</taxon>
        <taxon>Flavobacteriales</taxon>
        <taxon>Flavobacteriaceae</taxon>
        <taxon>Flavobacterium</taxon>
    </lineage>
</organism>
<sequence length="193" mass="20467">MITISSIAVISCESDSTMDEMNDTQNSALETSQNNLMMKNGAPAPGENSIAEIAISAGFNELVSALTYVDTDLNAGLVDLFLNGKDQFTVFAPTDQAFFDLYQALGITSINELPANVVLDVLLYHVTDGRRASNSVVPKNNNRTIETLQGGTFQVDSSGMIIASGNTAMITTADISASNGIIHVIDAVILPFN</sequence>
<dbReference type="PROSITE" id="PS50213">
    <property type="entry name" value="FAS1"/>
    <property type="match status" value="1"/>
</dbReference>
<dbReference type="Pfam" id="PF02469">
    <property type="entry name" value="Fasciclin"/>
    <property type="match status" value="1"/>
</dbReference>
<comment type="caution">
    <text evidence="2">The sequence shown here is derived from an EMBL/GenBank/DDBJ whole genome shotgun (WGS) entry which is preliminary data.</text>
</comment>
<protein>
    <submittedName>
        <fullName evidence="2">Fasciclin domain-containing protein</fullName>
    </submittedName>
</protein>
<dbReference type="EMBL" id="JBHUPC010000013">
    <property type="protein sequence ID" value="MFD2892078.1"/>
    <property type="molecule type" value="Genomic_DNA"/>
</dbReference>
<dbReference type="SUPFAM" id="SSF82153">
    <property type="entry name" value="FAS1 domain"/>
    <property type="match status" value="1"/>
</dbReference>
<name>A0ABW5YNB4_9FLAO</name>
<dbReference type="RefSeq" id="WP_379811703.1">
    <property type="nucleotide sequence ID" value="NZ_JBHUPC010000013.1"/>
</dbReference>
<dbReference type="Gene3D" id="2.30.180.10">
    <property type="entry name" value="FAS1 domain"/>
    <property type="match status" value="1"/>
</dbReference>
<feature type="domain" description="FAS1" evidence="1">
    <location>
        <begin position="46"/>
        <end position="189"/>
    </location>
</feature>
<reference evidence="3" key="1">
    <citation type="journal article" date="2019" name="Int. J. Syst. Evol. Microbiol.">
        <title>The Global Catalogue of Microorganisms (GCM) 10K type strain sequencing project: providing services to taxonomists for standard genome sequencing and annotation.</title>
        <authorList>
            <consortium name="The Broad Institute Genomics Platform"/>
            <consortium name="The Broad Institute Genome Sequencing Center for Infectious Disease"/>
            <person name="Wu L."/>
            <person name="Ma J."/>
        </authorList>
    </citation>
    <scope>NUCLEOTIDE SEQUENCE [LARGE SCALE GENOMIC DNA]</scope>
    <source>
        <strain evidence="3">KCTC 22671</strain>
    </source>
</reference>
<evidence type="ECO:0000313" key="2">
    <source>
        <dbReference type="EMBL" id="MFD2892078.1"/>
    </source>
</evidence>
<evidence type="ECO:0000259" key="1">
    <source>
        <dbReference type="PROSITE" id="PS50213"/>
    </source>
</evidence>
<dbReference type="PANTHER" id="PTHR10900:SF77">
    <property type="entry name" value="FI19380P1"/>
    <property type="match status" value="1"/>
</dbReference>
<proteinExistence type="predicted"/>
<gene>
    <name evidence="2" type="ORF">ACFS5J_08660</name>
</gene>
<dbReference type="InterPro" id="IPR000782">
    <property type="entry name" value="FAS1_domain"/>
</dbReference>
<dbReference type="Proteomes" id="UP001597534">
    <property type="component" value="Unassembled WGS sequence"/>
</dbReference>